<dbReference type="GO" id="GO:0003700">
    <property type="term" value="F:DNA-binding transcription factor activity"/>
    <property type="evidence" value="ECO:0007669"/>
    <property type="project" value="InterPro"/>
</dbReference>
<dbReference type="InterPro" id="IPR009057">
    <property type="entry name" value="Homeodomain-like_sf"/>
</dbReference>
<evidence type="ECO:0000256" key="3">
    <source>
        <dbReference type="ARBA" id="ARBA00023163"/>
    </source>
</evidence>
<dbReference type="SMART" id="SM00342">
    <property type="entry name" value="HTH_ARAC"/>
    <property type="match status" value="1"/>
</dbReference>
<dbReference type="SUPFAM" id="SSF46689">
    <property type="entry name" value="Homeodomain-like"/>
    <property type="match status" value="2"/>
</dbReference>
<dbReference type="PRINTS" id="PR00032">
    <property type="entry name" value="HTHARAC"/>
</dbReference>
<dbReference type="RefSeq" id="WP_182459795.1">
    <property type="nucleotide sequence ID" value="NZ_CP059732.1"/>
</dbReference>
<dbReference type="Proteomes" id="UP000515369">
    <property type="component" value="Chromosome"/>
</dbReference>
<dbReference type="PROSITE" id="PS01124">
    <property type="entry name" value="HTH_ARAC_FAMILY_2"/>
    <property type="match status" value="1"/>
</dbReference>
<dbReference type="GO" id="GO:0043565">
    <property type="term" value="F:sequence-specific DNA binding"/>
    <property type="evidence" value="ECO:0007669"/>
    <property type="project" value="InterPro"/>
</dbReference>
<dbReference type="Gene3D" id="1.10.10.60">
    <property type="entry name" value="Homeodomain-like"/>
    <property type="match status" value="1"/>
</dbReference>
<evidence type="ECO:0000259" key="4">
    <source>
        <dbReference type="PROSITE" id="PS01124"/>
    </source>
</evidence>
<organism evidence="5 6">
    <name type="scientific">Spirosoma foliorum</name>
    <dbReference type="NCBI Taxonomy" id="2710596"/>
    <lineage>
        <taxon>Bacteria</taxon>
        <taxon>Pseudomonadati</taxon>
        <taxon>Bacteroidota</taxon>
        <taxon>Cytophagia</taxon>
        <taxon>Cytophagales</taxon>
        <taxon>Cytophagaceae</taxon>
        <taxon>Spirosoma</taxon>
    </lineage>
</organism>
<evidence type="ECO:0000256" key="2">
    <source>
        <dbReference type="ARBA" id="ARBA00023125"/>
    </source>
</evidence>
<keyword evidence="6" id="KW-1185">Reference proteome</keyword>
<dbReference type="InterPro" id="IPR020449">
    <property type="entry name" value="Tscrpt_reg_AraC-type_HTH"/>
</dbReference>
<evidence type="ECO:0000313" key="6">
    <source>
        <dbReference type="Proteomes" id="UP000515369"/>
    </source>
</evidence>
<dbReference type="InterPro" id="IPR018060">
    <property type="entry name" value="HTH_AraC"/>
</dbReference>
<dbReference type="Pfam" id="PF12833">
    <property type="entry name" value="HTH_18"/>
    <property type="match status" value="1"/>
</dbReference>
<keyword evidence="3" id="KW-0804">Transcription</keyword>
<gene>
    <name evidence="5" type="ORF">H3H32_32045</name>
</gene>
<evidence type="ECO:0000313" key="5">
    <source>
        <dbReference type="EMBL" id="QMW02489.1"/>
    </source>
</evidence>
<evidence type="ECO:0000256" key="1">
    <source>
        <dbReference type="ARBA" id="ARBA00023015"/>
    </source>
</evidence>
<feature type="domain" description="HTH araC/xylS-type" evidence="4">
    <location>
        <begin position="135"/>
        <end position="233"/>
    </location>
</feature>
<sequence length="233" mass="27050">MYPAKVSEEWHSHEQAHVTFMLRGGNRERRTKTEQQLGAGQLVFYHSRELHRNDHTLFPSRNLNLEIEPIFFQTYHLTEHQVDQAVKTGRLTGLEVTRLFYEALHPDPSAADSLHLLLLGYLQKTKGPGRPVGLLRAREWLHDNWYTWPTLAELAAVAGLHPVTLSKYFPQYFGYSLSQYMRRLKVQQALPLVSASRYSLSEIAYRCGFADQSHFIRCFKEQTGMPPSSFKRF</sequence>
<protein>
    <submittedName>
        <fullName evidence="5">Helix-turn-helix transcriptional regulator</fullName>
    </submittedName>
</protein>
<dbReference type="InterPro" id="IPR018062">
    <property type="entry name" value="HTH_AraC-typ_CS"/>
</dbReference>
<dbReference type="PANTHER" id="PTHR46796">
    <property type="entry name" value="HTH-TYPE TRANSCRIPTIONAL ACTIVATOR RHAS-RELATED"/>
    <property type="match status" value="1"/>
</dbReference>
<dbReference type="AlphaFoldDB" id="A0A7G5GUE7"/>
<dbReference type="InterPro" id="IPR050204">
    <property type="entry name" value="AraC_XylS_family_regulators"/>
</dbReference>
<proteinExistence type="predicted"/>
<keyword evidence="2" id="KW-0238">DNA-binding</keyword>
<dbReference type="PROSITE" id="PS00041">
    <property type="entry name" value="HTH_ARAC_FAMILY_1"/>
    <property type="match status" value="1"/>
</dbReference>
<dbReference type="KEGG" id="sfol:H3H32_32045"/>
<name>A0A7G5GUE7_9BACT</name>
<dbReference type="EMBL" id="CP059732">
    <property type="protein sequence ID" value="QMW02489.1"/>
    <property type="molecule type" value="Genomic_DNA"/>
</dbReference>
<reference evidence="5 6" key="1">
    <citation type="submission" date="2020-07" db="EMBL/GenBank/DDBJ databases">
        <title>Spirosoma foliorum sp. nov., isolated from the leaves on the Nejang mountain Korea, Republic of.</title>
        <authorList>
            <person name="Ho H."/>
            <person name="Lee Y.-J."/>
            <person name="Nurcahyanto D.-A."/>
            <person name="Kim S.-G."/>
        </authorList>
    </citation>
    <scope>NUCLEOTIDE SEQUENCE [LARGE SCALE GENOMIC DNA]</scope>
    <source>
        <strain evidence="5 6">PL0136</strain>
    </source>
</reference>
<keyword evidence="1" id="KW-0805">Transcription regulation</keyword>
<accession>A0A7G5GUE7</accession>